<keyword evidence="2" id="KW-1185">Reference proteome</keyword>
<accession>A0A4Z2IJA7</accession>
<dbReference type="Proteomes" id="UP000314294">
    <property type="component" value="Unassembled WGS sequence"/>
</dbReference>
<evidence type="ECO:0000313" key="1">
    <source>
        <dbReference type="EMBL" id="TNN78100.1"/>
    </source>
</evidence>
<sequence>MAVSNPFVSPFPGTSLWTLGLEDKQSNPWLKEKGTQLFPHNKHLCVFAMRHDCSVEVCTCTKKHICMWVHYKSHVWLFEGNLFRAAGSLV</sequence>
<protein>
    <submittedName>
        <fullName evidence="1">Uncharacterized protein</fullName>
    </submittedName>
</protein>
<proteinExistence type="predicted"/>
<dbReference type="AlphaFoldDB" id="A0A4Z2IJA7"/>
<reference evidence="1 2" key="1">
    <citation type="submission" date="2019-03" db="EMBL/GenBank/DDBJ databases">
        <title>First draft genome of Liparis tanakae, snailfish: a comprehensive survey of snailfish specific genes.</title>
        <authorList>
            <person name="Kim W."/>
            <person name="Song I."/>
            <person name="Jeong J.-H."/>
            <person name="Kim D."/>
            <person name="Kim S."/>
            <person name="Ryu S."/>
            <person name="Song J.Y."/>
            <person name="Lee S.K."/>
        </authorList>
    </citation>
    <scope>NUCLEOTIDE SEQUENCE [LARGE SCALE GENOMIC DNA]</scope>
    <source>
        <tissue evidence="1">Muscle</tissue>
    </source>
</reference>
<evidence type="ECO:0000313" key="2">
    <source>
        <dbReference type="Proteomes" id="UP000314294"/>
    </source>
</evidence>
<gene>
    <name evidence="1" type="ORF">EYF80_011605</name>
</gene>
<comment type="caution">
    <text evidence="1">The sequence shown here is derived from an EMBL/GenBank/DDBJ whole genome shotgun (WGS) entry which is preliminary data.</text>
</comment>
<name>A0A4Z2IJA7_9TELE</name>
<organism evidence="1 2">
    <name type="scientific">Liparis tanakae</name>
    <name type="common">Tanaka's snailfish</name>
    <dbReference type="NCBI Taxonomy" id="230148"/>
    <lineage>
        <taxon>Eukaryota</taxon>
        <taxon>Metazoa</taxon>
        <taxon>Chordata</taxon>
        <taxon>Craniata</taxon>
        <taxon>Vertebrata</taxon>
        <taxon>Euteleostomi</taxon>
        <taxon>Actinopterygii</taxon>
        <taxon>Neopterygii</taxon>
        <taxon>Teleostei</taxon>
        <taxon>Neoteleostei</taxon>
        <taxon>Acanthomorphata</taxon>
        <taxon>Eupercaria</taxon>
        <taxon>Perciformes</taxon>
        <taxon>Cottioidei</taxon>
        <taxon>Cottales</taxon>
        <taxon>Liparidae</taxon>
        <taxon>Liparis</taxon>
    </lineage>
</organism>
<dbReference type="EMBL" id="SRLO01000076">
    <property type="protein sequence ID" value="TNN78100.1"/>
    <property type="molecule type" value="Genomic_DNA"/>
</dbReference>